<dbReference type="OrthoDB" id="10563915at2759"/>
<evidence type="ECO:0000256" key="1">
    <source>
        <dbReference type="SAM" id="MobiDB-lite"/>
    </source>
</evidence>
<evidence type="ECO:0000313" key="2">
    <source>
        <dbReference type="EMBL" id="KAI3533205.1"/>
    </source>
</evidence>
<reference evidence="2" key="1">
    <citation type="submission" date="2019-01" db="EMBL/GenBank/DDBJ databases">
        <title>Colletotrichum abscissum LGMF1257.</title>
        <authorList>
            <person name="Baroncelli R."/>
        </authorList>
    </citation>
    <scope>NUCLEOTIDE SEQUENCE</scope>
    <source>
        <strain evidence="2">Ca142</strain>
    </source>
</reference>
<feature type="compositionally biased region" description="Basic and acidic residues" evidence="1">
    <location>
        <begin position="10"/>
        <end position="28"/>
    </location>
</feature>
<keyword evidence="3" id="KW-1185">Reference proteome</keyword>
<gene>
    <name evidence="2" type="ORF">CABS02_13638</name>
</gene>
<comment type="caution">
    <text evidence="2">The sequence shown here is derived from an EMBL/GenBank/DDBJ whole genome shotgun (WGS) entry which is preliminary data.</text>
</comment>
<dbReference type="AlphaFoldDB" id="A0A9Q0AU92"/>
<dbReference type="Proteomes" id="UP001056436">
    <property type="component" value="Unassembled WGS sequence"/>
</dbReference>
<dbReference type="EMBL" id="SDAQ01000159">
    <property type="protein sequence ID" value="KAI3533205.1"/>
    <property type="molecule type" value="Genomic_DNA"/>
</dbReference>
<organism evidence="2 3">
    <name type="scientific">Colletotrichum abscissum</name>
    <dbReference type="NCBI Taxonomy" id="1671311"/>
    <lineage>
        <taxon>Eukaryota</taxon>
        <taxon>Fungi</taxon>
        <taxon>Dikarya</taxon>
        <taxon>Ascomycota</taxon>
        <taxon>Pezizomycotina</taxon>
        <taxon>Sordariomycetes</taxon>
        <taxon>Hypocreomycetidae</taxon>
        <taxon>Glomerellales</taxon>
        <taxon>Glomerellaceae</taxon>
        <taxon>Colletotrichum</taxon>
        <taxon>Colletotrichum acutatum species complex</taxon>
    </lineage>
</organism>
<feature type="region of interest" description="Disordered" evidence="1">
    <location>
        <begin position="1"/>
        <end position="34"/>
    </location>
</feature>
<sequence length="218" mass="24024">MCLPLPWSDRPPERSSITHEDGRSRGRSEQTGLCPSHVRFRPETRLIPIKTGVLPPDPGATAAAALSHTATGCESATLTLPPHVKICTWSQVPYHAYLRYRRILDTCCLTRQRRPPPACPAFSSSCVTVWISGLWATTTRLSVSSPRGWTTSIAHDQDKPREARTAPCGEIKDLEGVRSTVFCRRKGLVSDFCNAVCISSRAAEARVMSQKLLPLEDT</sequence>
<proteinExistence type="predicted"/>
<evidence type="ECO:0000313" key="3">
    <source>
        <dbReference type="Proteomes" id="UP001056436"/>
    </source>
</evidence>
<accession>A0A9Q0AU92</accession>
<protein>
    <submittedName>
        <fullName evidence="2">Uncharacterized protein</fullName>
    </submittedName>
</protein>
<name>A0A9Q0AU92_9PEZI</name>